<dbReference type="PANTHER" id="PTHR13799:SF14">
    <property type="entry name" value="GTP CYCLOHYDROLASE 1 TYPE 2 HOMOLOG"/>
    <property type="match status" value="1"/>
</dbReference>
<feature type="binding site" evidence="4">
    <location>
        <position position="64"/>
    </location>
    <ligand>
        <name>a divalent metal cation</name>
        <dbReference type="ChEBI" id="CHEBI:60240"/>
        <label>2</label>
    </ligand>
</feature>
<dbReference type="EMBL" id="QZEI01000021">
    <property type="protein sequence ID" value="RLV60115.1"/>
    <property type="molecule type" value="Genomic_DNA"/>
</dbReference>
<gene>
    <name evidence="5" type="ORF">D5018_08645</name>
</gene>
<dbReference type="Proteomes" id="UP000281474">
    <property type="component" value="Unassembled WGS sequence"/>
</dbReference>
<evidence type="ECO:0000256" key="4">
    <source>
        <dbReference type="PIRSR" id="PIRSR602678-1"/>
    </source>
</evidence>
<keyword evidence="6" id="KW-1185">Reference proteome</keyword>
<feature type="binding site" evidence="4">
    <location>
        <position position="63"/>
    </location>
    <ligand>
        <name>a divalent metal cation</name>
        <dbReference type="ChEBI" id="CHEBI:60240"/>
        <label>1</label>
    </ligand>
</feature>
<evidence type="ECO:0000313" key="5">
    <source>
        <dbReference type="EMBL" id="RLV60115.1"/>
    </source>
</evidence>
<dbReference type="PANTHER" id="PTHR13799">
    <property type="entry name" value="NGG1 INTERACTING FACTOR 3"/>
    <property type="match status" value="1"/>
</dbReference>
<feature type="binding site" evidence="4">
    <location>
        <position position="218"/>
    </location>
    <ligand>
        <name>a divalent metal cation</name>
        <dbReference type="ChEBI" id="CHEBI:60240"/>
        <label>1</label>
    </ligand>
</feature>
<sequence length="250" mass="27669">MIREELIRYLDGYLQAFKFKDYAPNGLQVEGKEHISTIITGVTASQALIDAAIEKQADAILVHHGYFWKGEPQVITGMKQKRIKALLEHEINLIGYHLPLDAHPEVGNNVQLGQKLGIEDIKVVDSVSQDLLWSGKLKTPVPADEFQKILVNALGRESLHIGDEKQSIQSIAWCTGGAQDYIDIAAQLGVDAYISGEVSERTFHSAIEQGIHYFSAGHHATERYGIQALGEHLGKQFGLSHQFIDIPNPV</sequence>
<accession>A0A3L8PXX7</accession>
<dbReference type="Gene3D" id="3.40.1390.30">
    <property type="entry name" value="NIF3 (NGG1p interacting factor 3)-like"/>
    <property type="match status" value="2"/>
</dbReference>
<feature type="binding site" evidence="4">
    <location>
        <position position="222"/>
    </location>
    <ligand>
        <name>a divalent metal cation</name>
        <dbReference type="ChEBI" id="CHEBI:60240"/>
        <label>1</label>
    </ligand>
</feature>
<keyword evidence="3 4" id="KW-0479">Metal-binding</keyword>
<evidence type="ECO:0000256" key="3">
    <source>
        <dbReference type="ARBA" id="ARBA00022723"/>
    </source>
</evidence>
<proteinExistence type="inferred from homology"/>
<reference evidence="5 6" key="1">
    <citation type="submission" date="2018-09" db="EMBL/GenBank/DDBJ databases">
        <title>Phylogeny of the Shewanellaceae, and recommendation for two new genera, Pseudoshewanella and Parashewanella.</title>
        <authorList>
            <person name="Wang G."/>
        </authorList>
    </citation>
    <scope>NUCLEOTIDE SEQUENCE [LARGE SCALE GENOMIC DNA]</scope>
    <source>
        <strain evidence="5 6">C51</strain>
    </source>
</reference>
<evidence type="ECO:0000313" key="6">
    <source>
        <dbReference type="Proteomes" id="UP000281474"/>
    </source>
</evidence>
<dbReference type="GO" id="GO:0046872">
    <property type="term" value="F:metal ion binding"/>
    <property type="evidence" value="ECO:0007669"/>
    <property type="project" value="UniProtKB-KW"/>
</dbReference>
<comment type="similarity">
    <text evidence="1">Belongs to the GTP cyclohydrolase I type 2/NIF3 family.</text>
</comment>
<feature type="binding site" evidence="4">
    <location>
        <position position="101"/>
    </location>
    <ligand>
        <name>a divalent metal cation</name>
        <dbReference type="ChEBI" id="CHEBI:60240"/>
        <label>1</label>
    </ligand>
</feature>
<dbReference type="InterPro" id="IPR036069">
    <property type="entry name" value="DUF34/NIF3_sf"/>
</dbReference>
<dbReference type="InterPro" id="IPR002678">
    <property type="entry name" value="DUF34/NIF3"/>
</dbReference>
<evidence type="ECO:0000256" key="1">
    <source>
        <dbReference type="ARBA" id="ARBA00006964"/>
    </source>
</evidence>
<comment type="caution">
    <text evidence="5">The sequence shown here is derived from an EMBL/GenBank/DDBJ whole genome shotgun (WGS) entry which is preliminary data.</text>
</comment>
<dbReference type="GO" id="GO:0005737">
    <property type="term" value="C:cytoplasm"/>
    <property type="evidence" value="ECO:0007669"/>
    <property type="project" value="TreeGrafter"/>
</dbReference>
<name>A0A3L8PXX7_9GAMM</name>
<dbReference type="RefSeq" id="WP_121838647.1">
    <property type="nucleotide sequence ID" value="NZ_ML014770.1"/>
</dbReference>
<dbReference type="FunFam" id="3.40.1390.30:FF:000002">
    <property type="entry name" value="Nif3-like dinuclear metal center protein"/>
    <property type="match status" value="1"/>
</dbReference>
<dbReference type="OrthoDB" id="9800881at2"/>
<dbReference type="Pfam" id="PF01784">
    <property type="entry name" value="DUF34_NIF3"/>
    <property type="match status" value="1"/>
</dbReference>
<dbReference type="AlphaFoldDB" id="A0A3L8PXX7"/>
<dbReference type="NCBIfam" id="TIGR00486">
    <property type="entry name" value="YbgI_SA1388"/>
    <property type="match status" value="1"/>
</dbReference>
<evidence type="ECO:0000256" key="2">
    <source>
        <dbReference type="ARBA" id="ARBA00022112"/>
    </source>
</evidence>
<protein>
    <recommendedName>
        <fullName evidence="2">GTP cyclohydrolase 1 type 2 homolog</fullName>
    </recommendedName>
</protein>
<organism evidence="5 6">
    <name type="scientific">Parashewanella curva</name>
    <dbReference type="NCBI Taxonomy" id="2338552"/>
    <lineage>
        <taxon>Bacteria</taxon>
        <taxon>Pseudomonadati</taxon>
        <taxon>Pseudomonadota</taxon>
        <taxon>Gammaproteobacteria</taxon>
        <taxon>Alteromonadales</taxon>
        <taxon>Shewanellaceae</taxon>
        <taxon>Parashewanella</taxon>
    </lineage>
</organism>
<dbReference type="SUPFAM" id="SSF102705">
    <property type="entry name" value="NIF3 (NGG1p interacting factor 3)-like"/>
    <property type="match status" value="1"/>
</dbReference>